<evidence type="ECO:0000313" key="1">
    <source>
        <dbReference type="EMBL" id="JAH13196.1"/>
    </source>
</evidence>
<reference evidence="1" key="1">
    <citation type="submission" date="2014-11" db="EMBL/GenBank/DDBJ databases">
        <authorList>
            <person name="Amaro Gonzalez C."/>
        </authorList>
    </citation>
    <scope>NUCLEOTIDE SEQUENCE</scope>
</reference>
<organism evidence="1">
    <name type="scientific">Anguilla anguilla</name>
    <name type="common">European freshwater eel</name>
    <name type="synonym">Muraena anguilla</name>
    <dbReference type="NCBI Taxonomy" id="7936"/>
    <lineage>
        <taxon>Eukaryota</taxon>
        <taxon>Metazoa</taxon>
        <taxon>Chordata</taxon>
        <taxon>Craniata</taxon>
        <taxon>Vertebrata</taxon>
        <taxon>Euteleostomi</taxon>
        <taxon>Actinopterygii</taxon>
        <taxon>Neopterygii</taxon>
        <taxon>Teleostei</taxon>
        <taxon>Anguilliformes</taxon>
        <taxon>Anguillidae</taxon>
        <taxon>Anguilla</taxon>
    </lineage>
</organism>
<protein>
    <submittedName>
        <fullName evidence="1">Uncharacterized protein</fullName>
    </submittedName>
</protein>
<proteinExistence type="predicted"/>
<name>A0A0E9Q8H9_ANGAN</name>
<reference evidence="1" key="2">
    <citation type="journal article" date="2015" name="Fish Shellfish Immunol.">
        <title>Early steps in the European eel (Anguilla anguilla)-Vibrio vulnificus interaction in the gills: Role of the RtxA13 toxin.</title>
        <authorList>
            <person name="Callol A."/>
            <person name="Pajuelo D."/>
            <person name="Ebbesson L."/>
            <person name="Teles M."/>
            <person name="MacKenzie S."/>
            <person name="Amaro C."/>
        </authorList>
    </citation>
    <scope>NUCLEOTIDE SEQUENCE</scope>
</reference>
<dbReference type="EMBL" id="GBXM01095381">
    <property type="protein sequence ID" value="JAH13196.1"/>
    <property type="molecule type" value="Transcribed_RNA"/>
</dbReference>
<sequence>MQPLVIFMGTLANYPCDCTMKQTRDNISVSHKLLVLFK</sequence>
<accession>A0A0E9Q8H9</accession>
<dbReference type="AlphaFoldDB" id="A0A0E9Q8H9"/>